<reference evidence="2 3" key="1">
    <citation type="submission" date="2022-11" db="EMBL/GenBank/DDBJ databases">
        <title>Minimal conservation of predation-associated metabolite biosynthetic gene clusters underscores biosynthetic potential of Myxococcota including descriptions for ten novel species: Archangium lansinium sp. nov., Myxococcus landrumus sp. nov., Nannocystis bai.</title>
        <authorList>
            <person name="Ahearne A."/>
            <person name="Stevens C."/>
            <person name="Dowd S."/>
        </authorList>
    </citation>
    <scope>NUCLEOTIDE SEQUENCE [LARGE SCALE GENOMIC DNA]</scope>
    <source>
        <strain evidence="2 3">RJM3</strain>
    </source>
</reference>
<comment type="caution">
    <text evidence="2">The sequence shown here is derived from an EMBL/GenBank/DDBJ whole genome shotgun (WGS) entry which is preliminary data.</text>
</comment>
<protein>
    <recommendedName>
        <fullName evidence="4">Sel1 repeat family protein</fullName>
    </recommendedName>
</protein>
<evidence type="ECO:0000313" key="3">
    <source>
        <dbReference type="Proteomes" id="UP001221411"/>
    </source>
</evidence>
<dbReference type="Proteomes" id="UP001221411">
    <property type="component" value="Unassembled WGS sequence"/>
</dbReference>
<evidence type="ECO:0000313" key="2">
    <source>
        <dbReference type="EMBL" id="MDC0747954.1"/>
    </source>
</evidence>
<proteinExistence type="predicted"/>
<accession>A0ABT5F2V9</accession>
<sequence length="206" mass="23200">MTKEAALERTMNPAEHRASDLDPSRTLATLHAEDEREHAAVPPVDTPDYRALRERDRARRAQAESALTLLQERGGASAEDLFHAAWLFNHGDHPDEARRAHELAREAAGRGFRPARWLAAAAYDRWCMYQGRPQKYGTQFVPDGECHRLWDTDPTTTDAERAAWDVPPLAAQLLRAEEMTRTEPQPPMTDAPAWLKAALSRWGKSG</sequence>
<dbReference type="EMBL" id="JAQNDO010000001">
    <property type="protein sequence ID" value="MDC0747954.1"/>
    <property type="molecule type" value="Genomic_DNA"/>
</dbReference>
<evidence type="ECO:0008006" key="4">
    <source>
        <dbReference type="Google" id="ProtNLM"/>
    </source>
</evidence>
<gene>
    <name evidence="2" type="ORF">POL67_41875</name>
</gene>
<evidence type="ECO:0000256" key="1">
    <source>
        <dbReference type="SAM" id="MobiDB-lite"/>
    </source>
</evidence>
<keyword evidence="3" id="KW-1185">Reference proteome</keyword>
<dbReference type="RefSeq" id="WP_271926690.1">
    <property type="nucleotide sequence ID" value="NZ_JAQNDO010000001.1"/>
</dbReference>
<feature type="region of interest" description="Disordered" evidence="1">
    <location>
        <begin position="1"/>
        <end position="22"/>
    </location>
</feature>
<organism evidence="2 3">
    <name type="scientific">Polyangium mundeleinium</name>
    <dbReference type="NCBI Taxonomy" id="2995306"/>
    <lineage>
        <taxon>Bacteria</taxon>
        <taxon>Pseudomonadati</taxon>
        <taxon>Myxococcota</taxon>
        <taxon>Polyangia</taxon>
        <taxon>Polyangiales</taxon>
        <taxon>Polyangiaceae</taxon>
        <taxon>Polyangium</taxon>
    </lineage>
</organism>
<name>A0ABT5F2V9_9BACT</name>